<feature type="transmembrane region" description="Helical" evidence="16">
    <location>
        <begin position="1066"/>
        <end position="1087"/>
    </location>
</feature>
<dbReference type="GO" id="GO:0016887">
    <property type="term" value="F:ATP hydrolysis activity"/>
    <property type="evidence" value="ECO:0007669"/>
    <property type="project" value="InterPro"/>
</dbReference>
<dbReference type="GO" id="GO:0000287">
    <property type="term" value="F:magnesium ion binding"/>
    <property type="evidence" value="ECO:0007669"/>
    <property type="project" value="UniProtKB-UniRule"/>
</dbReference>
<feature type="binding site" evidence="15">
    <location>
        <position position="409"/>
    </location>
    <ligand>
        <name>Mg(2+)</name>
        <dbReference type="ChEBI" id="CHEBI:18420"/>
    </ligand>
</feature>
<evidence type="ECO:0000259" key="18">
    <source>
        <dbReference type="Pfam" id="PF16212"/>
    </source>
</evidence>
<dbReference type="AlphaFoldDB" id="A0A8S4NZT3"/>
<evidence type="ECO:0000256" key="14">
    <source>
        <dbReference type="PIRSR" id="PIRSR606539-2"/>
    </source>
</evidence>
<dbReference type="EMBL" id="CAIIXF020000006">
    <property type="protein sequence ID" value="CAH1786703.1"/>
    <property type="molecule type" value="Genomic_DNA"/>
</dbReference>
<dbReference type="NCBIfam" id="TIGR01652">
    <property type="entry name" value="ATPase-Plipid"/>
    <property type="match status" value="1"/>
</dbReference>
<feature type="transmembrane region" description="Helical" evidence="16">
    <location>
        <begin position="958"/>
        <end position="978"/>
    </location>
</feature>
<dbReference type="InterPro" id="IPR036412">
    <property type="entry name" value="HAD-like_sf"/>
</dbReference>
<feature type="transmembrane region" description="Helical" evidence="16">
    <location>
        <begin position="275"/>
        <end position="302"/>
    </location>
</feature>
<feature type="binding site" evidence="14">
    <location>
        <position position="678"/>
    </location>
    <ligand>
        <name>ATP</name>
        <dbReference type="ChEBI" id="CHEBI:30616"/>
    </ligand>
</feature>
<keyword evidence="7 14" id="KW-0067">ATP-binding</keyword>
<dbReference type="InterPro" id="IPR044492">
    <property type="entry name" value="P_typ_ATPase_HD_dom"/>
</dbReference>
<keyword evidence="5 15" id="KW-0479">Metal-binding</keyword>
<keyword evidence="11 16" id="KW-0472">Membrane</keyword>
<comment type="similarity">
    <text evidence="2 16">Belongs to the cation transport ATPase (P-type) (TC 3.A.3) family. Type IV subfamily.</text>
</comment>
<protein>
    <recommendedName>
        <fullName evidence="16">Phospholipid-transporting ATPase</fullName>
        <ecNumber evidence="16">7.6.2.1</ecNumber>
    </recommendedName>
</protein>
<comment type="cofactor">
    <cofactor evidence="15">
        <name>Mg(2+)</name>
        <dbReference type="ChEBI" id="CHEBI:18420"/>
    </cofactor>
</comment>
<dbReference type="FunFam" id="3.40.50.1000:FF:000014">
    <property type="entry name" value="Phospholipid-transporting ATPase"/>
    <property type="match status" value="1"/>
</dbReference>
<feature type="binding site" evidence="14">
    <location>
        <position position="823"/>
    </location>
    <ligand>
        <name>ATP</name>
        <dbReference type="ChEBI" id="CHEBI:30616"/>
    </ligand>
</feature>
<feature type="transmembrane region" description="Helical" evidence="16">
    <location>
        <begin position="336"/>
        <end position="359"/>
    </location>
</feature>
<feature type="binding site" evidence="15">
    <location>
        <position position="407"/>
    </location>
    <ligand>
        <name>Mg(2+)</name>
        <dbReference type="ChEBI" id="CHEBI:18420"/>
    </ligand>
</feature>
<evidence type="ECO:0000256" key="8">
    <source>
        <dbReference type="ARBA" id="ARBA00022842"/>
    </source>
</evidence>
<dbReference type="InterPro" id="IPR023298">
    <property type="entry name" value="ATPase_P-typ_TM_dom_sf"/>
</dbReference>
<feature type="binding site" evidence="14">
    <location>
        <position position="409"/>
    </location>
    <ligand>
        <name>ATP</name>
        <dbReference type="ChEBI" id="CHEBI:30616"/>
    </ligand>
</feature>
<feature type="domain" description="P-type ATPase C-terminal" evidence="18">
    <location>
        <begin position="845"/>
        <end position="1094"/>
    </location>
</feature>
<feature type="transmembrane region" description="Helical" evidence="16">
    <location>
        <begin position="885"/>
        <end position="905"/>
    </location>
</feature>
<dbReference type="SUPFAM" id="SSF56784">
    <property type="entry name" value="HAD-like"/>
    <property type="match status" value="1"/>
</dbReference>
<reference evidence="19" key="1">
    <citation type="submission" date="2022-03" db="EMBL/GenBank/DDBJ databases">
        <authorList>
            <person name="Martin C."/>
        </authorList>
    </citation>
    <scope>NUCLEOTIDE SEQUENCE</scope>
</reference>
<dbReference type="InterPro" id="IPR032631">
    <property type="entry name" value="P-type_ATPase_N"/>
</dbReference>
<comment type="subcellular location">
    <subcellularLocation>
        <location evidence="1 16">Membrane</location>
        <topology evidence="1 16">Multi-pass membrane protein</topology>
    </subcellularLocation>
</comment>
<dbReference type="GO" id="GO:0005802">
    <property type="term" value="C:trans-Golgi network"/>
    <property type="evidence" value="ECO:0007669"/>
    <property type="project" value="TreeGrafter"/>
</dbReference>
<dbReference type="PANTHER" id="PTHR24092">
    <property type="entry name" value="PROBABLE PHOSPHOLIPID-TRANSPORTING ATPASE"/>
    <property type="match status" value="1"/>
</dbReference>
<dbReference type="InterPro" id="IPR032630">
    <property type="entry name" value="P_typ_ATPase_c"/>
</dbReference>
<dbReference type="SFLD" id="SFLDG00002">
    <property type="entry name" value="C1.7:_P-type_atpase_like"/>
    <property type="match status" value="1"/>
</dbReference>
<dbReference type="SFLD" id="SFLDS00003">
    <property type="entry name" value="Haloacid_Dehalogenase"/>
    <property type="match status" value="1"/>
</dbReference>
<evidence type="ECO:0000256" key="4">
    <source>
        <dbReference type="ARBA" id="ARBA00022692"/>
    </source>
</evidence>
<dbReference type="InterPro" id="IPR006539">
    <property type="entry name" value="P-type_ATPase_IV"/>
</dbReference>
<feature type="binding site" evidence="14">
    <location>
        <position position="822"/>
    </location>
    <ligand>
        <name>ATP</name>
        <dbReference type="ChEBI" id="CHEBI:30616"/>
    </ligand>
</feature>
<dbReference type="SUPFAM" id="SSF81660">
    <property type="entry name" value="Metal cation-transporting ATPase, ATP-binding domain N"/>
    <property type="match status" value="1"/>
</dbReference>
<accession>A0A8S4NZT3</accession>
<dbReference type="Gene3D" id="3.40.50.1000">
    <property type="entry name" value="HAD superfamily/HAD-like"/>
    <property type="match status" value="1"/>
</dbReference>
<dbReference type="Proteomes" id="UP000749559">
    <property type="component" value="Unassembled WGS sequence"/>
</dbReference>
<evidence type="ECO:0000256" key="5">
    <source>
        <dbReference type="ARBA" id="ARBA00022723"/>
    </source>
</evidence>
<keyword evidence="6 14" id="KW-0547">Nucleotide-binding</keyword>
<dbReference type="Gene3D" id="2.70.150.10">
    <property type="entry name" value="Calcium-transporting ATPase, cytoplasmic transduction domain A"/>
    <property type="match status" value="1"/>
</dbReference>
<feature type="domain" description="P-type ATPase N-terminal" evidence="17">
    <location>
        <begin position="19"/>
        <end position="85"/>
    </location>
</feature>
<evidence type="ECO:0000256" key="3">
    <source>
        <dbReference type="ARBA" id="ARBA00022553"/>
    </source>
</evidence>
<dbReference type="SFLD" id="SFLDF00027">
    <property type="entry name" value="p-type_atpase"/>
    <property type="match status" value="1"/>
</dbReference>
<dbReference type="EC" id="7.6.2.1" evidence="16"/>
<dbReference type="InterPro" id="IPR023299">
    <property type="entry name" value="ATPase_P-typ_cyto_dom_N"/>
</dbReference>
<dbReference type="GO" id="GO:0140326">
    <property type="term" value="F:ATPase-coupled intramembrane lipid transporter activity"/>
    <property type="evidence" value="ECO:0007669"/>
    <property type="project" value="UniProtKB-EC"/>
</dbReference>
<dbReference type="PROSITE" id="PS00154">
    <property type="entry name" value="ATPASE_E1_E2"/>
    <property type="match status" value="1"/>
</dbReference>
<keyword evidence="9 16" id="KW-1278">Translocase</keyword>
<organism evidence="19 20">
    <name type="scientific">Owenia fusiformis</name>
    <name type="common">Polychaete worm</name>
    <dbReference type="NCBI Taxonomy" id="6347"/>
    <lineage>
        <taxon>Eukaryota</taxon>
        <taxon>Metazoa</taxon>
        <taxon>Spiralia</taxon>
        <taxon>Lophotrochozoa</taxon>
        <taxon>Annelida</taxon>
        <taxon>Polychaeta</taxon>
        <taxon>Sedentaria</taxon>
        <taxon>Canalipalpata</taxon>
        <taxon>Sabellida</taxon>
        <taxon>Oweniida</taxon>
        <taxon>Oweniidae</taxon>
        <taxon>Owenia</taxon>
    </lineage>
</organism>
<dbReference type="GO" id="GO:0005886">
    <property type="term" value="C:plasma membrane"/>
    <property type="evidence" value="ECO:0007669"/>
    <property type="project" value="TreeGrafter"/>
</dbReference>
<evidence type="ECO:0000256" key="1">
    <source>
        <dbReference type="ARBA" id="ARBA00004141"/>
    </source>
</evidence>
<feature type="binding site" evidence="14">
    <location>
        <position position="679"/>
    </location>
    <ligand>
        <name>ATP</name>
        <dbReference type="ChEBI" id="CHEBI:30616"/>
    </ligand>
</feature>
<feature type="transmembrane region" description="Helical" evidence="16">
    <location>
        <begin position="998"/>
        <end position="1017"/>
    </location>
</feature>
<feature type="binding site" evidence="14">
    <location>
        <position position="799"/>
    </location>
    <ligand>
        <name>ATP</name>
        <dbReference type="ChEBI" id="CHEBI:30616"/>
    </ligand>
</feature>
<feature type="active site" description="4-aspartylphosphate intermediate" evidence="13">
    <location>
        <position position="407"/>
    </location>
</feature>
<evidence type="ECO:0000256" key="11">
    <source>
        <dbReference type="ARBA" id="ARBA00023136"/>
    </source>
</evidence>
<feature type="transmembrane region" description="Helical" evidence="16">
    <location>
        <begin position="1029"/>
        <end position="1054"/>
    </location>
</feature>
<evidence type="ECO:0000259" key="17">
    <source>
        <dbReference type="Pfam" id="PF16209"/>
    </source>
</evidence>
<dbReference type="Gene3D" id="3.40.1110.10">
    <property type="entry name" value="Calcium-transporting ATPase, cytoplasmic domain N"/>
    <property type="match status" value="1"/>
</dbReference>
<feature type="binding site" evidence="14">
    <location>
        <position position="407"/>
    </location>
    <ligand>
        <name>ATP</name>
        <dbReference type="ChEBI" id="CHEBI:30616"/>
    </ligand>
</feature>
<evidence type="ECO:0000256" key="15">
    <source>
        <dbReference type="PIRSR" id="PIRSR606539-3"/>
    </source>
</evidence>
<dbReference type="FunFam" id="3.40.50.1000:FF:000001">
    <property type="entry name" value="Phospholipid-transporting ATPase IC"/>
    <property type="match status" value="1"/>
</dbReference>
<keyword evidence="10 16" id="KW-1133">Transmembrane helix</keyword>
<feature type="binding site" evidence="14">
    <location>
        <position position="408"/>
    </location>
    <ligand>
        <name>ATP</name>
        <dbReference type="ChEBI" id="CHEBI:30616"/>
    </ligand>
</feature>
<dbReference type="SUPFAM" id="SSF81653">
    <property type="entry name" value="Calcium ATPase, transduction domain A"/>
    <property type="match status" value="1"/>
</dbReference>
<dbReference type="GO" id="GO:0045332">
    <property type="term" value="P:phospholipid translocation"/>
    <property type="evidence" value="ECO:0007669"/>
    <property type="project" value="TreeGrafter"/>
</dbReference>
<dbReference type="FunFam" id="3.40.1110.10:FF:000087">
    <property type="entry name" value="Phospholipid-transporting ATPase"/>
    <property type="match status" value="1"/>
</dbReference>
<dbReference type="GO" id="GO:0007030">
    <property type="term" value="P:Golgi organization"/>
    <property type="evidence" value="ECO:0007669"/>
    <property type="project" value="TreeGrafter"/>
</dbReference>
<sequence length="1182" mass="133159">MGIFTRRKPLHESQTHREVRANDPIFNDSFQYANNFIRTYKYTVFTFLPKNLFEQFQRIANAYFLCLLILQLIPQVSSLTPLTTIIPLIFVLTLTAVKDASDDIQRHKSDGEVNSRQALVLKDGKVTSQRWDSIHVGDIIRLESDQFVTADMLLLTSSEPNGLCYIATADLDGETNLKARQAIPDIAEMGDDTGILSSFNGHIECEKPNNNLTKFEGTLNWHGASYSLDPEKILLRGCTLRNTKWCYGIVIFAGKDTKLMRNSGKTRFKRTNIDLLLNQLVLGIFCFLFSICFLCTIGSGIWESVVGYDFQVFLAWEKYIPGSPWLGGTRQGGATAISLMVFISYLIVLNTVVPISLYVTVEFIRLGHSLVINWDVKMYHKESDTPAKSRTTTLNEELGQIEYIFSDKTGTLTQNIMTFKKCSIDSVVYGENESDAAVIKITNEPTSDLTGYKEDILEAVRNDDKKVRMFFRLLSLCHTVMSEERDGVLEYQAQSPDENALVQAAREFGFTFKRRTPTTITIEVDGRDEVYELLCILDFNNVRKRMSVILRKEGRIMLYCKGADSVIYERLSNNEYNANLASKTSGHLSTFAQDGLRTLCLAVKEIDEVSYQMWQKKHHAASIALVDREEKVSAVYEEIEGDLILLGATAIEDKLQDGVPQAISRLSEAGVKIWVLTGDKQETAINIGYSSKLLTEQMEEIFIIDADEYVEVENQLRRAREDILAFMDGTRECGVKYKNGTDASISQSLKDLGTSRSFGLVINGHSLVHSLKEEMEMLLLEVGSMCIAVICCRVTPLQKAKVVDLVKKHKQSITLAIGDGANDVSMIKSAHIGVGISGQEGLQAVLSSDFSIAQFRFLERLLLFHGRLSYLRFCKFLRYFFYKNIAFTLVHFWYAFFCGFSAQYFYDPLFIGAYNVFYTSMPVFVMAIFEQDVSDEFSVSHPKLYTAGHGDGLFNKKIFALSVLEGIITSALLYFTAFGAFSNNIHSNEGRDIIDHHAFSFAVASVLIFVVNIRCAIDTQFWTVFNHLAVWGSIVVYFIFTFFLYSDFIVYSYIGSERIILSSGQFWFTLILIVVVCILPIIGYRFISQVFNPSFNDIIRTEVVTRARSETSELSHLGNSDRKGSLRTGYAFSHTEGYGSMITSGTNMRADGRVAKVSPGDDNQNITGVSYKQNGTNLAVKI</sequence>
<dbReference type="OrthoDB" id="377733at2759"/>
<dbReference type="Pfam" id="PF16212">
    <property type="entry name" value="PhoLip_ATPase_C"/>
    <property type="match status" value="1"/>
</dbReference>
<evidence type="ECO:0000256" key="2">
    <source>
        <dbReference type="ARBA" id="ARBA00008109"/>
    </source>
</evidence>
<evidence type="ECO:0000256" key="9">
    <source>
        <dbReference type="ARBA" id="ARBA00022967"/>
    </source>
</evidence>
<feature type="binding site" evidence="14">
    <location>
        <position position="677"/>
    </location>
    <ligand>
        <name>ATP</name>
        <dbReference type="ChEBI" id="CHEBI:30616"/>
    </ligand>
</feature>
<feature type="binding site" evidence="14">
    <location>
        <position position="539"/>
    </location>
    <ligand>
        <name>ATP</name>
        <dbReference type="ChEBI" id="CHEBI:30616"/>
    </ligand>
</feature>
<evidence type="ECO:0000256" key="12">
    <source>
        <dbReference type="ARBA" id="ARBA00034036"/>
    </source>
</evidence>
<feature type="binding site" evidence="14">
    <location>
        <position position="498"/>
    </location>
    <ligand>
        <name>ATP</name>
        <dbReference type="ChEBI" id="CHEBI:30616"/>
    </ligand>
</feature>
<dbReference type="Pfam" id="PF16209">
    <property type="entry name" value="PhoLip_ATPase_N"/>
    <property type="match status" value="1"/>
</dbReference>
<comment type="catalytic activity">
    <reaction evidence="12 16">
        <text>ATP + H2O + phospholipidSide 1 = ADP + phosphate + phospholipidSide 2.</text>
        <dbReference type="EC" id="7.6.2.1"/>
    </reaction>
</comment>
<dbReference type="SUPFAM" id="SSF81665">
    <property type="entry name" value="Calcium ATPase, transmembrane domain M"/>
    <property type="match status" value="1"/>
</dbReference>
<dbReference type="InterPro" id="IPR008250">
    <property type="entry name" value="ATPase_P-typ_transduc_dom_A_sf"/>
</dbReference>
<dbReference type="InterPro" id="IPR001757">
    <property type="entry name" value="P_typ_ATPase"/>
</dbReference>
<evidence type="ECO:0000256" key="6">
    <source>
        <dbReference type="ARBA" id="ARBA00022741"/>
    </source>
</evidence>
<feature type="transmembrane region" description="Helical" evidence="16">
    <location>
        <begin position="911"/>
        <end position="929"/>
    </location>
</feature>
<keyword evidence="4 16" id="KW-0812">Transmembrane</keyword>
<feature type="binding site" evidence="14">
    <location>
        <position position="597"/>
    </location>
    <ligand>
        <name>ATP</name>
        <dbReference type="ChEBI" id="CHEBI:30616"/>
    </ligand>
</feature>
<comment type="caution">
    <text evidence="19">The sequence shown here is derived from an EMBL/GenBank/DDBJ whole genome shotgun (WGS) entry which is preliminary data.</text>
</comment>
<dbReference type="InterPro" id="IPR023214">
    <property type="entry name" value="HAD_sf"/>
</dbReference>
<evidence type="ECO:0000256" key="10">
    <source>
        <dbReference type="ARBA" id="ARBA00022989"/>
    </source>
</evidence>
<keyword evidence="8 15" id="KW-0460">Magnesium</keyword>
<gene>
    <name evidence="19" type="ORF">OFUS_LOCUS12544</name>
</gene>
<name>A0A8S4NZT3_OWEFU</name>
<feature type="binding site" evidence="14">
    <location>
        <position position="793"/>
    </location>
    <ligand>
        <name>ATP</name>
        <dbReference type="ChEBI" id="CHEBI:30616"/>
    </ligand>
</feature>
<dbReference type="Pfam" id="PF13246">
    <property type="entry name" value="Cation_ATPase"/>
    <property type="match status" value="1"/>
</dbReference>
<dbReference type="NCBIfam" id="TIGR01494">
    <property type="entry name" value="ATPase_P-type"/>
    <property type="match status" value="1"/>
</dbReference>
<evidence type="ECO:0000256" key="16">
    <source>
        <dbReference type="RuleBase" id="RU362033"/>
    </source>
</evidence>
<proteinExistence type="inferred from homology"/>
<evidence type="ECO:0000313" key="20">
    <source>
        <dbReference type="Proteomes" id="UP000749559"/>
    </source>
</evidence>
<dbReference type="PANTHER" id="PTHR24092:SF190">
    <property type="entry name" value="PHOSPHOLIPID-TRANSPORTING ATPASE"/>
    <property type="match status" value="1"/>
</dbReference>
<dbReference type="InterPro" id="IPR018303">
    <property type="entry name" value="ATPase_P-typ_P_site"/>
</dbReference>
<evidence type="ECO:0000256" key="7">
    <source>
        <dbReference type="ARBA" id="ARBA00022840"/>
    </source>
</evidence>
<dbReference type="GO" id="GO:0005524">
    <property type="term" value="F:ATP binding"/>
    <property type="evidence" value="ECO:0007669"/>
    <property type="project" value="UniProtKB-UniRule"/>
</dbReference>
<evidence type="ECO:0000313" key="19">
    <source>
        <dbReference type="EMBL" id="CAH1786703.1"/>
    </source>
</evidence>
<evidence type="ECO:0000256" key="13">
    <source>
        <dbReference type="PIRSR" id="PIRSR606539-1"/>
    </source>
</evidence>
<dbReference type="CDD" id="cd02073">
    <property type="entry name" value="P-type_ATPase_APLT_Dnf-like"/>
    <property type="match status" value="1"/>
</dbReference>
<keyword evidence="20" id="KW-1185">Reference proteome</keyword>
<feature type="binding site" evidence="14">
    <location>
        <position position="561"/>
    </location>
    <ligand>
        <name>ATP</name>
        <dbReference type="ChEBI" id="CHEBI:30616"/>
    </ligand>
</feature>
<feature type="transmembrane region" description="Helical" evidence="16">
    <location>
        <begin position="79"/>
        <end position="97"/>
    </location>
</feature>
<feature type="binding site" evidence="15">
    <location>
        <position position="823"/>
    </location>
    <ligand>
        <name>Mg(2+)</name>
        <dbReference type="ChEBI" id="CHEBI:18420"/>
    </ligand>
</feature>
<keyword evidence="3" id="KW-0597">Phosphoprotein</keyword>
<dbReference type="PRINTS" id="PR00119">
    <property type="entry name" value="CATATPASE"/>
</dbReference>
<feature type="binding site" evidence="15">
    <location>
        <position position="819"/>
    </location>
    <ligand>
        <name>Mg(2+)</name>
        <dbReference type="ChEBI" id="CHEBI:18420"/>
    </ligand>
</feature>